<dbReference type="AlphaFoldDB" id="A0A8H4RCK3"/>
<dbReference type="PANTHER" id="PTHR38166">
    <property type="entry name" value="C2H2-TYPE DOMAIN-CONTAINING PROTEIN-RELATED"/>
    <property type="match status" value="1"/>
</dbReference>
<feature type="region of interest" description="Disordered" evidence="1">
    <location>
        <begin position="18"/>
        <end position="44"/>
    </location>
</feature>
<feature type="region of interest" description="Disordered" evidence="1">
    <location>
        <begin position="533"/>
        <end position="568"/>
    </location>
</feature>
<protein>
    <recommendedName>
        <fullName evidence="4">C2H2-type domain-containing protein</fullName>
    </recommendedName>
</protein>
<proteinExistence type="predicted"/>
<feature type="region of interest" description="Disordered" evidence="1">
    <location>
        <begin position="178"/>
        <end position="203"/>
    </location>
</feature>
<dbReference type="OrthoDB" id="5382659at2759"/>
<name>A0A8H4RCK3_9HELO</name>
<feature type="compositionally biased region" description="Polar residues" evidence="1">
    <location>
        <begin position="558"/>
        <end position="568"/>
    </location>
</feature>
<feature type="compositionally biased region" description="Polar residues" evidence="1">
    <location>
        <begin position="276"/>
        <end position="288"/>
    </location>
</feature>
<sequence length="721" mass="81249">MDDDLCATYQLNSARTSANGPKGFAASHEAQHSENTSNLSNDGLSGFESQDFYRDHEYEPILRSVPELSSASAASTCPSAETSNFSIFDINAEFGEKIEGLDPIVAYPPLGSDMEYFDFDNLLSGNQIAEGPSHELGLTTPRRHCQTLTSFSSNVLNVMANSQMLTGTQSTSSAKSSLALESSCSGPSDGFETESSWSEEEDDWKEFSDPEGYELFEFSSIDQVELLSRITWQPEIIVNLELDRMKEALVDTIMKEFWVIFNQEWSANVRRHTGASPESTSPSTSRVKTTPEEHQSRGYRKHDRDGEEEQEQDDKDGRSPKRQKIAATPKDKTETLAFACPYRKHNPRKYCHSIRKWRSCALSPLDNISRVKYHRIFQCQRCKELFKNQEDLNSHSLALKACDINSKEPAEGILVNGNIEKRLRSRKKAHPGQTEKERWQEMYGILFPMEAVPNPYFEIAQDEIIRSPESQELVNYEEYSRRELPRFFRNALHEVIANEAQPIEERLKSRLISMIQDCQDKVFSTYKDQKVTENTRPVGTTDIPLSSSMESTTSFETQPSMQSTQPSIDMSRLGNFYQLPPLQTTLQTNFEAEIAKMPPRFATDGSSLDSGYATHVPALSLDGVEQMTEASDTIRESSQSQSNGQQESQAESYLEMVSRSLAATTAPDSSCNMLDVGNMVREVLATDTGYAFNTSDDFDFEKFLTANNDSFRSWSETLSST</sequence>
<evidence type="ECO:0008006" key="4">
    <source>
        <dbReference type="Google" id="ProtNLM"/>
    </source>
</evidence>
<feature type="region of interest" description="Disordered" evidence="1">
    <location>
        <begin position="271"/>
        <end position="330"/>
    </location>
</feature>
<dbReference type="EMBL" id="JAAMPI010000938">
    <property type="protein sequence ID" value="KAF4627619.1"/>
    <property type="molecule type" value="Genomic_DNA"/>
</dbReference>
<evidence type="ECO:0000313" key="2">
    <source>
        <dbReference type="EMBL" id="KAF4627619.1"/>
    </source>
</evidence>
<organism evidence="2 3">
    <name type="scientific">Cudoniella acicularis</name>
    <dbReference type="NCBI Taxonomy" id="354080"/>
    <lineage>
        <taxon>Eukaryota</taxon>
        <taxon>Fungi</taxon>
        <taxon>Dikarya</taxon>
        <taxon>Ascomycota</taxon>
        <taxon>Pezizomycotina</taxon>
        <taxon>Leotiomycetes</taxon>
        <taxon>Helotiales</taxon>
        <taxon>Tricladiaceae</taxon>
        <taxon>Cudoniella</taxon>
    </lineage>
</organism>
<dbReference type="Proteomes" id="UP000566819">
    <property type="component" value="Unassembled WGS sequence"/>
</dbReference>
<reference evidence="2 3" key="1">
    <citation type="submission" date="2020-03" db="EMBL/GenBank/DDBJ databases">
        <title>Draft Genome Sequence of Cudoniella acicularis.</title>
        <authorList>
            <person name="Buettner E."/>
            <person name="Kellner H."/>
        </authorList>
    </citation>
    <scope>NUCLEOTIDE SEQUENCE [LARGE SCALE GENOMIC DNA]</scope>
    <source>
        <strain evidence="2 3">DSM 108380</strain>
    </source>
</reference>
<comment type="caution">
    <text evidence="2">The sequence shown here is derived from an EMBL/GenBank/DDBJ whole genome shotgun (WGS) entry which is preliminary data.</text>
</comment>
<feature type="compositionally biased region" description="Low complexity" evidence="1">
    <location>
        <begin position="636"/>
        <end position="652"/>
    </location>
</feature>
<accession>A0A8H4RCK3</accession>
<keyword evidence="3" id="KW-1185">Reference proteome</keyword>
<evidence type="ECO:0000256" key="1">
    <source>
        <dbReference type="SAM" id="MobiDB-lite"/>
    </source>
</evidence>
<feature type="region of interest" description="Disordered" evidence="1">
    <location>
        <begin position="627"/>
        <end position="653"/>
    </location>
</feature>
<gene>
    <name evidence="2" type="ORF">G7Y89_g10534</name>
</gene>
<evidence type="ECO:0000313" key="3">
    <source>
        <dbReference type="Proteomes" id="UP000566819"/>
    </source>
</evidence>
<feature type="compositionally biased region" description="Low complexity" evidence="1">
    <location>
        <begin position="178"/>
        <end position="196"/>
    </location>
</feature>
<feature type="compositionally biased region" description="Polar residues" evidence="1">
    <location>
        <begin position="33"/>
        <end position="43"/>
    </location>
</feature>
<feature type="compositionally biased region" description="Low complexity" evidence="1">
    <location>
        <begin position="546"/>
        <end position="557"/>
    </location>
</feature>
<dbReference type="PANTHER" id="PTHR38166:SF1">
    <property type="entry name" value="C2H2-TYPE DOMAIN-CONTAINING PROTEIN"/>
    <property type="match status" value="1"/>
</dbReference>